<evidence type="ECO:0000313" key="1">
    <source>
        <dbReference type="EMBL" id="KAJ1129820.1"/>
    </source>
</evidence>
<dbReference type="EMBL" id="JANPWB010000011">
    <property type="protein sequence ID" value="KAJ1129820.1"/>
    <property type="molecule type" value="Genomic_DNA"/>
</dbReference>
<comment type="caution">
    <text evidence="1">The sequence shown here is derived from an EMBL/GenBank/DDBJ whole genome shotgun (WGS) entry which is preliminary data.</text>
</comment>
<proteinExistence type="predicted"/>
<gene>
    <name evidence="1" type="ORF">NDU88_008185</name>
</gene>
<dbReference type="Proteomes" id="UP001066276">
    <property type="component" value="Chromosome 7"/>
</dbReference>
<name>A0AAV7PS57_PLEWA</name>
<evidence type="ECO:0000313" key="2">
    <source>
        <dbReference type="Proteomes" id="UP001066276"/>
    </source>
</evidence>
<organism evidence="1 2">
    <name type="scientific">Pleurodeles waltl</name>
    <name type="common">Iberian ribbed newt</name>
    <dbReference type="NCBI Taxonomy" id="8319"/>
    <lineage>
        <taxon>Eukaryota</taxon>
        <taxon>Metazoa</taxon>
        <taxon>Chordata</taxon>
        <taxon>Craniata</taxon>
        <taxon>Vertebrata</taxon>
        <taxon>Euteleostomi</taxon>
        <taxon>Amphibia</taxon>
        <taxon>Batrachia</taxon>
        <taxon>Caudata</taxon>
        <taxon>Salamandroidea</taxon>
        <taxon>Salamandridae</taxon>
        <taxon>Pleurodelinae</taxon>
        <taxon>Pleurodeles</taxon>
    </lineage>
</organism>
<keyword evidence="2" id="KW-1185">Reference proteome</keyword>
<reference evidence="1" key="1">
    <citation type="journal article" date="2022" name="bioRxiv">
        <title>Sequencing and chromosome-scale assembly of the giantPleurodeles waltlgenome.</title>
        <authorList>
            <person name="Brown T."/>
            <person name="Elewa A."/>
            <person name="Iarovenko S."/>
            <person name="Subramanian E."/>
            <person name="Araus A.J."/>
            <person name="Petzold A."/>
            <person name="Susuki M."/>
            <person name="Suzuki K.-i.T."/>
            <person name="Hayashi T."/>
            <person name="Toyoda A."/>
            <person name="Oliveira C."/>
            <person name="Osipova E."/>
            <person name="Leigh N.D."/>
            <person name="Simon A."/>
            <person name="Yun M.H."/>
        </authorList>
    </citation>
    <scope>NUCLEOTIDE SEQUENCE</scope>
    <source>
        <strain evidence="1">20211129_DDA</strain>
        <tissue evidence="1">Liver</tissue>
    </source>
</reference>
<accession>A0AAV7PS57</accession>
<dbReference type="AlphaFoldDB" id="A0AAV7PS57"/>
<sequence length="135" mass="15199">MKASFKAIEKRFEALTMLLGGMHERLNEHSTRFGAVEQRILDVEDGAMALIRCVERVEQLPKTMAEKNKDPEAPSQCNNICIMAMAKSTSTEPISTYIKQLLIELFGRNSFTVTFVVERVHRSLGPDPSFELLPA</sequence>
<protein>
    <submittedName>
        <fullName evidence="1">Uncharacterized protein</fullName>
    </submittedName>
</protein>